<dbReference type="InterPro" id="IPR000064">
    <property type="entry name" value="NLP_P60_dom"/>
</dbReference>
<proteinExistence type="inferred from homology"/>
<dbReference type="EMBL" id="JAGGLB010000013">
    <property type="protein sequence ID" value="MBP1992383.1"/>
    <property type="molecule type" value="Genomic_DNA"/>
</dbReference>
<sequence>MNYQQKWYKKLVITAMALTIGLSSSLVITPHSASAATSSSTLANRVVSFGDNFLGRPYVFGAKSGQTRTFDCSSFTQYVYKNYGINLPRTSKAQSKSGSYVPRSQLRKGDLIFFSNPGKPGIVNHVAIYAGNGTILHTYGEGGVRFTKLSSGTWSKRYMTARRVL</sequence>
<dbReference type="RefSeq" id="WP_209973346.1">
    <property type="nucleotide sequence ID" value="NZ_JAGGLB010000013.1"/>
</dbReference>
<evidence type="ECO:0000313" key="8">
    <source>
        <dbReference type="Proteomes" id="UP001519287"/>
    </source>
</evidence>
<dbReference type="Proteomes" id="UP001519287">
    <property type="component" value="Unassembled WGS sequence"/>
</dbReference>
<reference evidence="7 8" key="1">
    <citation type="submission" date="2021-03" db="EMBL/GenBank/DDBJ databases">
        <title>Genomic Encyclopedia of Type Strains, Phase IV (KMG-IV): sequencing the most valuable type-strain genomes for metagenomic binning, comparative biology and taxonomic classification.</title>
        <authorList>
            <person name="Goeker M."/>
        </authorList>
    </citation>
    <scope>NUCLEOTIDE SEQUENCE [LARGE SCALE GENOMIC DNA]</scope>
    <source>
        <strain evidence="7 8">DSM 26048</strain>
    </source>
</reference>
<keyword evidence="3 7" id="KW-0378">Hydrolase</keyword>
<dbReference type="SUPFAM" id="SSF54001">
    <property type="entry name" value="Cysteine proteinases"/>
    <property type="match status" value="1"/>
</dbReference>
<dbReference type="GO" id="GO:0016787">
    <property type="term" value="F:hydrolase activity"/>
    <property type="evidence" value="ECO:0007669"/>
    <property type="project" value="UniProtKB-KW"/>
</dbReference>
<evidence type="ECO:0000256" key="5">
    <source>
        <dbReference type="SAM" id="SignalP"/>
    </source>
</evidence>
<feature type="chain" id="PRO_5045486797" evidence="5">
    <location>
        <begin position="36"/>
        <end position="165"/>
    </location>
</feature>
<comment type="caution">
    <text evidence="7">The sequence shown here is derived from an EMBL/GenBank/DDBJ whole genome shotgun (WGS) entry which is preliminary data.</text>
</comment>
<evidence type="ECO:0000256" key="2">
    <source>
        <dbReference type="ARBA" id="ARBA00022670"/>
    </source>
</evidence>
<dbReference type="PANTHER" id="PTHR47053:SF1">
    <property type="entry name" value="MUREIN DD-ENDOPEPTIDASE MEPH-RELATED"/>
    <property type="match status" value="1"/>
</dbReference>
<evidence type="ECO:0000259" key="6">
    <source>
        <dbReference type="PROSITE" id="PS51935"/>
    </source>
</evidence>
<organism evidence="7 8">
    <name type="scientific">Paenibacillus eucommiae</name>
    <dbReference type="NCBI Taxonomy" id="1355755"/>
    <lineage>
        <taxon>Bacteria</taxon>
        <taxon>Bacillati</taxon>
        <taxon>Bacillota</taxon>
        <taxon>Bacilli</taxon>
        <taxon>Bacillales</taxon>
        <taxon>Paenibacillaceae</taxon>
        <taxon>Paenibacillus</taxon>
    </lineage>
</organism>
<comment type="similarity">
    <text evidence="1">Belongs to the peptidase C40 family.</text>
</comment>
<evidence type="ECO:0000256" key="3">
    <source>
        <dbReference type="ARBA" id="ARBA00022801"/>
    </source>
</evidence>
<dbReference type="PANTHER" id="PTHR47053">
    <property type="entry name" value="MUREIN DD-ENDOPEPTIDASE MEPH-RELATED"/>
    <property type="match status" value="1"/>
</dbReference>
<evidence type="ECO:0000256" key="1">
    <source>
        <dbReference type="ARBA" id="ARBA00007074"/>
    </source>
</evidence>
<keyword evidence="4" id="KW-0788">Thiol protease</keyword>
<evidence type="ECO:0000256" key="4">
    <source>
        <dbReference type="ARBA" id="ARBA00022807"/>
    </source>
</evidence>
<feature type="signal peptide" evidence="5">
    <location>
        <begin position="1"/>
        <end position="35"/>
    </location>
</feature>
<dbReference type="InterPro" id="IPR051202">
    <property type="entry name" value="Peptidase_C40"/>
</dbReference>
<dbReference type="Gene3D" id="3.90.1720.10">
    <property type="entry name" value="endopeptidase domain like (from Nostoc punctiforme)"/>
    <property type="match status" value="1"/>
</dbReference>
<protein>
    <submittedName>
        <fullName evidence="7">Cell wall-associated NlpC family hydrolase</fullName>
    </submittedName>
</protein>
<gene>
    <name evidence="7" type="ORF">J2Z66_003991</name>
</gene>
<dbReference type="InterPro" id="IPR038765">
    <property type="entry name" value="Papain-like_cys_pep_sf"/>
</dbReference>
<dbReference type="Pfam" id="PF00877">
    <property type="entry name" value="NLPC_P60"/>
    <property type="match status" value="1"/>
</dbReference>
<keyword evidence="2" id="KW-0645">Protease</keyword>
<keyword evidence="5" id="KW-0732">Signal</keyword>
<dbReference type="PROSITE" id="PS51935">
    <property type="entry name" value="NLPC_P60"/>
    <property type="match status" value="1"/>
</dbReference>
<accession>A0ABS4IXY8</accession>
<feature type="domain" description="NlpC/P60" evidence="6">
    <location>
        <begin position="40"/>
        <end position="165"/>
    </location>
</feature>
<evidence type="ECO:0000313" key="7">
    <source>
        <dbReference type="EMBL" id="MBP1992383.1"/>
    </source>
</evidence>
<name>A0ABS4IXY8_9BACL</name>
<keyword evidence="8" id="KW-1185">Reference proteome</keyword>